<dbReference type="EnsemblPlants" id="OPUNC03G35210.1">
    <property type="protein sequence ID" value="OPUNC03G35210.1"/>
    <property type="gene ID" value="OPUNC03G35210"/>
</dbReference>
<dbReference type="Gramene" id="OPUNC03G35210.1">
    <property type="protein sequence ID" value="OPUNC03G35210.1"/>
    <property type="gene ID" value="OPUNC03G35210"/>
</dbReference>
<feature type="region of interest" description="Disordered" evidence="1">
    <location>
        <begin position="1"/>
        <end position="151"/>
    </location>
</feature>
<feature type="compositionally biased region" description="Gly residues" evidence="1">
    <location>
        <begin position="61"/>
        <end position="78"/>
    </location>
</feature>
<dbReference type="HOGENOM" id="CLU_1598789_0_0_1"/>
<protein>
    <submittedName>
        <fullName evidence="2">Uncharacterized protein</fullName>
    </submittedName>
</protein>
<accession>A0A0E0KKG6</accession>
<reference evidence="2" key="1">
    <citation type="submission" date="2015-04" db="UniProtKB">
        <authorList>
            <consortium name="EnsemblPlants"/>
        </authorList>
    </citation>
    <scope>IDENTIFICATION</scope>
</reference>
<reference evidence="2" key="2">
    <citation type="submission" date="2018-05" db="EMBL/GenBank/DDBJ databases">
        <title>OpunRS2 (Oryza punctata Reference Sequence Version 2).</title>
        <authorList>
            <person name="Zhang J."/>
            <person name="Kudrna D."/>
            <person name="Lee S."/>
            <person name="Talag J."/>
            <person name="Welchert J."/>
            <person name="Wing R.A."/>
        </authorList>
    </citation>
    <scope>NUCLEOTIDE SEQUENCE [LARGE SCALE GENOMIC DNA]</scope>
</reference>
<dbReference type="Proteomes" id="UP000026962">
    <property type="component" value="Chromosome 3"/>
</dbReference>
<name>A0A0E0KKG6_ORYPU</name>
<evidence type="ECO:0000256" key="1">
    <source>
        <dbReference type="SAM" id="MobiDB-lite"/>
    </source>
</evidence>
<evidence type="ECO:0000313" key="2">
    <source>
        <dbReference type="EnsemblPlants" id="OPUNC03G35210.1"/>
    </source>
</evidence>
<feature type="compositionally biased region" description="Pro residues" evidence="1">
    <location>
        <begin position="123"/>
        <end position="145"/>
    </location>
</feature>
<keyword evidence="3" id="KW-1185">Reference proteome</keyword>
<organism evidence="2">
    <name type="scientific">Oryza punctata</name>
    <name type="common">Red rice</name>
    <dbReference type="NCBI Taxonomy" id="4537"/>
    <lineage>
        <taxon>Eukaryota</taxon>
        <taxon>Viridiplantae</taxon>
        <taxon>Streptophyta</taxon>
        <taxon>Embryophyta</taxon>
        <taxon>Tracheophyta</taxon>
        <taxon>Spermatophyta</taxon>
        <taxon>Magnoliopsida</taxon>
        <taxon>Liliopsida</taxon>
        <taxon>Poales</taxon>
        <taxon>Poaceae</taxon>
        <taxon>BOP clade</taxon>
        <taxon>Oryzoideae</taxon>
        <taxon>Oryzeae</taxon>
        <taxon>Oryzinae</taxon>
        <taxon>Oryza</taxon>
    </lineage>
</organism>
<sequence>SIQRRKTAAAAESEPAGETHAAAGGSRQARPHARALVPCLPRHDTLGHPRRRGIRILEVRGNGGTAGVGGGGGSGVGCGVAARGVQPGDAPRRPGPRAALLRAAPPPRPPRGLPLHPLRPRPSHAPPPPLPSSARPPTPPPPPPASGVRRSRTYVLPFPFLLLIVVG</sequence>
<evidence type="ECO:0000313" key="3">
    <source>
        <dbReference type="Proteomes" id="UP000026962"/>
    </source>
</evidence>
<dbReference type="AlphaFoldDB" id="A0A0E0KKG6"/>
<proteinExistence type="predicted"/>